<evidence type="ECO:0000259" key="1">
    <source>
        <dbReference type="Pfam" id="PF00078"/>
    </source>
</evidence>
<keyword evidence="2" id="KW-0548">Nucleotidyltransferase</keyword>
<gene>
    <name evidence="2" type="primary">pol</name>
    <name evidence="2" type="ORF">EVAR_6190_1</name>
</gene>
<dbReference type="InterPro" id="IPR000477">
    <property type="entry name" value="RT_dom"/>
</dbReference>
<dbReference type="OrthoDB" id="6773713at2759"/>
<comment type="caution">
    <text evidence="2">The sequence shown here is derived from an EMBL/GenBank/DDBJ whole genome shotgun (WGS) entry which is preliminary data.</text>
</comment>
<dbReference type="Pfam" id="PF00078">
    <property type="entry name" value="RVT_1"/>
    <property type="match status" value="1"/>
</dbReference>
<accession>A0A4C1TEJ1</accession>
<dbReference type="Proteomes" id="UP000299102">
    <property type="component" value="Unassembled WGS sequence"/>
</dbReference>
<dbReference type="EMBL" id="BGZK01000053">
    <property type="protein sequence ID" value="GBP12882.1"/>
    <property type="molecule type" value="Genomic_DNA"/>
</dbReference>
<organism evidence="2 3">
    <name type="scientific">Eumeta variegata</name>
    <name type="common">Bagworm moth</name>
    <name type="synonym">Eumeta japonica</name>
    <dbReference type="NCBI Taxonomy" id="151549"/>
    <lineage>
        <taxon>Eukaryota</taxon>
        <taxon>Metazoa</taxon>
        <taxon>Ecdysozoa</taxon>
        <taxon>Arthropoda</taxon>
        <taxon>Hexapoda</taxon>
        <taxon>Insecta</taxon>
        <taxon>Pterygota</taxon>
        <taxon>Neoptera</taxon>
        <taxon>Endopterygota</taxon>
        <taxon>Lepidoptera</taxon>
        <taxon>Glossata</taxon>
        <taxon>Ditrysia</taxon>
        <taxon>Tineoidea</taxon>
        <taxon>Psychidae</taxon>
        <taxon>Oiketicinae</taxon>
        <taxon>Eumeta</taxon>
    </lineage>
</organism>
<keyword evidence="2" id="KW-0695">RNA-directed DNA polymerase</keyword>
<evidence type="ECO:0000313" key="3">
    <source>
        <dbReference type="Proteomes" id="UP000299102"/>
    </source>
</evidence>
<keyword evidence="3" id="KW-1185">Reference proteome</keyword>
<keyword evidence="2" id="KW-0808">Transferase</keyword>
<dbReference type="PANTHER" id="PTHR19446">
    <property type="entry name" value="REVERSE TRANSCRIPTASES"/>
    <property type="match status" value="1"/>
</dbReference>
<reference evidence="2 3" key="1">
    <citation type="journal article" date="2019" name="Commun. Biol.">
        <title>The bagworm genome reveals a unique fibroin gene that provides high tensile strength.</title>
        <authorList>
            <person name="Kono N."/>
            <person name="Nakamura H."/>
            <person name="Ohtoshi R."/>
            <person name="Tomita M."/>
            <person name="Numata K."/>
            <person name="Arakawa K."/>
        </authorList>
    </citation>
    <scope>NUCLEOTIDE SEQUENCE [LARGE SCALE GENOMIC DNA]</scope>
</reference>
<evidence type="ECO:0000313" key="2">
    <source>
        <dbReference type="EMBL" id="GBP12882.1"/>
    </source>
</evidence>
<protein>
    <submittedName>
        <fullName evidence="2">RNA-directed DNA polymerase from mobile element jockey</fullName>
    </submittedName>
</protein>
<dbReference type="STRING" id="151549.A0A4C1TEJ1"/>
<proteinExistence type="predicted"/>
<sequence length="218" mass="25092">MSNSVFAQTTVASIKSTALRLYTHELLQTYKPTVALFLDVAKAFNKVWHNGIIYKLHKIELPDQLLLILQTDRYFRFHVERTCSSFRPIEAEVPRSSVLFPTLYFLYINDIPWHPKIELALFADETALFTLVVRPGPQHIFKQRLTHSVTTSESGGLRSTPKNSAAIYFSKGRSETPRSLKFFNRLVLPWVTEVKYLGVTLDPKLNKRVRDRAAFHLG</sequence>
<dbReference type="AlphaFoldDB" id="A0A4C1TEJ1"/>
<name>A0A4C1TEJ1_EUMVA</name>
<dbReference type="GO" id="GO:0003964">
    <property type="term" value="F:RNA-directed DNA polymerase activity"/>
    <property type="evidence" value="ECO:0007669"/>
    <property type="project" value="UniProtKB-KW"/>
</dbReference>
<feature type="domain" description="Reverse transcriptase" evidence="1">
    <location>
        <begin position="9"/>
        <end position="201"/>
    </location>
</feature>